<evidence type="ECO:0000259" key="2">
    <source>
        <dbReference type="Pfam" id="PF24748"/>
    </source>
</evidence>
<dbReference type="OrthoDB" id="419529at2759"/>
<dbReference type="PANTHER" id="PTHR34490">
    <property type="entry name" value="PROTEIN CBG12054-RELATED"/>
    <property type="match status" value="1"/>
</dbReference>
<feature type="domain" description="Galaxin-like repeats" evidence="2">
    <location>
        <begin position="240"/>
        <end position="382"/>
    </location>
</feature>
<evidence type="ECO:0000256" key="1">
    <source>
        <dbReference type="SAM" id="SignalP"/>
    </source>
</evidence>
<dbReference type="PANTHER" id="PTHR34490:SF3">
    <property type="entry name" value="GALAXIN-LIKE ISOFORM X2"/>
    <property type="match status" value="1"/>
</dbReference>
<feature type="signal peptide" evidence="1">
    <location>
        <begin position="1"/>
        <end position="20"/>
    </location>
</feature>
<feature type="domain" description="Galaxin-like repeats" evidence="2">
    <location>
        <begin position="439"/>
        <end position="572"/>
    </location>
</feature>
<keyword evidence="1" id="KW-0732">Signal</keyword>
<sequence>MSLPVICFIFMVITLDSVQGEPLLGPFCVNPSTFDGVAYDPDRQVCCEGTVHDARSTTGQNCCGNHLFDSLSHMCCGREAIPIYDKRQCCGGRVVYNPETQMCCGNNVYRKSEDFNTCCGNYPINARRDTCCHVVGSSGMTSMPSKGKGQCCGLDFTFDPEIQMCCLSQTENTTVSEVVSKGENVACCGGRSYITLHQICCGGIVYNRTSGRTECCGRTTYNPDNEHCCAGALFPIGHGKCCGDRAYHPSRASCCLGVVQHGLPEVAGLQRCCGPRSYLDTESICCSGELHRKTHHGLECCGKDAFSSNTHLCCAGNIRQKAASSDACCGGLSYNPSTETCCTSTDHETGGQTFPLAGGRCCYTGHGGIVAYDPSKATCCAGNGNEVFYPDVPANTSVCCGEYLLRQDTHLCDAMSGHPVRKTSLADDRVCSNRNWRRSQTFNSITQICHRGRIRSKNRVNNLSGCGPYTLDPDSEICCMGRIHPNRDRHGNPRFCCRYSTHSYVPQRQTCCSGRVDNIPEQTSKCCRNKAYDNATHTCDRNGMVRQTSEMVLFPLLCGSKPFHPSEHECCGEVLIGRGQTCCRGHVYETGDSPLGEGQCCNGIRGYNPYRDICCGGVVHENIKQGTLCCGSDSWDPHESHEICCEGRLQSSSGGFRRSCSGGTAYNALTETVCNGVVHPRPNSNCCGKFVYDDSTEICCGGNVYSKETSHTRCCGAVAYNPSDRQLRCCDGSLHSDASDSRCCGNQLFSPSSQHCCFDMKQNATYILSAAGYRNCHSLHLDGSAMHVYCRGRTHAASPNGECCGDAYIPDNQTQMCCHGNIVSRQFGQNSMCCNGTVVDSTVTEC</sequence>
<dbReference type="KEGG" id="aplc:110974270"/>
<accession>A0A8B7XMV1</accession>
<dbReference type="AlphaFoldDB" id="A0A8B7XMV1"/>
<keyword evidence="3" id="KW-1185">Reference proteome</keyword>
<dbReference type="GeneID" id="110974270"/>
<name>A0A8B7XMV1_ACAPL</name>
<evidence type="ECO:0000313" key="4">
    <source>
        <dbReference type="RefSeq" id="XP_022081492.1"/>
    </source>
</evidence>
<dbReference type="Pfam" id="PF24748">
    <property type="entry name" value="Galaxin_repeat"/>
    <property type="match status" value="4"/>
</dbReference>
<feature type="domain" description="Galaxin-like repeats" evidence="2">
    <location>
        <begin position="599"/>
        <end position="732"/>
    </location>
</feature>
<organism evidence="3 4">
    <name type="scientific">Acanthaster planci</name>
    <name type="common">Crown-of-thorns starfish</name>
    <dbReference type="NCBI Taxonomy" id="133434"/>
    <lineage>
        <taxon>Eukaryota</taxon>
        <taxon>Metazoa</taxon>
        <taxon>Echinodermata</taxon>
        <taxon>Eleutherozoa</taxon>
        <taxon>Asterozoa</taxon>
        <taxon>Asteroidea</taxon>
        <taxon>Valvatacea</taxon>
        <taxon>Valvatida</taxon>
        <taxon>Acanthasteridae</taxon>
        <taxon>Acanthaster</taxon>
    </lineage>
</organism>
<dbReference type="RefSeq" id="XP_022081492.1">
    <property type="nucleotide sequence ID" value="XM_022225800.1"/>
</dbReference>
<dbReference type="Proteomes" id="UP000694845">
    <property type="component" value="Unplaced"/>
</dbReference>
<dbReference type="InterPro" id="IPR055284">
    <property type="entry name" value="Galaxin-like"/>
</dbReference>
<proteinExistence type="predicted"/>
<feature type="chain" id="PRO_5034989423" evidence="1">
    <location>
        <begin position="21"/>
        <end position="846"/>
    </location>
</feature>
<dbReference type="OMA" id="VWNVCRE"/>
<gene>
    <name evidence="4" type="primary">LOC110974270</name>
</gene>
<protein>
    <submittedName>
        <fullName evidence="4">Uncharacterized protein LOC110974270 isoform X1</fullName>
    </submittedName>
</protein>
<reference evidence="4" key="1">
    <citation type="submission" date="2025-08" db="UniProtKB">
        <authorList>
            <consortium name="RefSeq"/>
        </authorList>
    </citation>
    <scope>IDENTIFICATION</scope>
</reference>
<feature type="domain" description="Galaxin-like repeats" evidence="2">
    <location>
        <begin position="38"/>
        <end position="166"/>
    </location>
</feature>
<evidence type="ECO:0000313" key="3">
    <source>
        <dbReference type="Proteomes" id="UP000694845"/>
    </source>
</evidence>
<dbReference type="InterPro" id="IPR056601">
    <property type="entry name" value="Galaxin_dom"/>
</dbReference>